<reference evidence="1" key="1">
    <citation type="submission" date="2023-04" db="EMBL/GenBank/DDBJ databases">
        <title>Draft Genome sequencing of Naganishia species isolated from polar environments using Oxford Nanopore Technology.</title>
        <authorList>
            <person name="Leo P."/>
            <person name="Venkateswaran K."/>
        </authorList>
    </citation>
    <scope>NUCLEOTIDE SEQUENCE</scope>
    <source>
        <strain evidence="1">MNA-CCFEE 5262</strain>
    </source>
</reference>
<sequence length="628" mass="68182">MILPPDDKKEAEPEASTSSSLPHNPDIDANSNAHSSTAIRTSTQRHEPRQASNSALDDGITTPDELTEETRLLPPPSYSEAVSQSGKAGKSRRLRFLAIGLFVVLFASVVVGITAAQRKWREERSRGWKRGGLDGKGKFDHQWQHRTPFLTSTPASSNESDPRECDLFSEPRLIDSWRNGATALPIYESRAEFLFSLNDYTAAVASLESLWVHVRGGKAYGGVHVLGPGTEVTDIERPPLGKIKIAIRITSENTTTLNDWHCCRAGVEGDQGIVLVGPNDGSRPVSSPWLEGYMRFQVDIVFPFEVPGAGGTGESRYMLESLALHMENMGVTFTGDLQSQALAKSVLVGTTNGALAVTTALAADRLRFDTTNGNIAAQAINARDHIVLHSENAFIACLQCTANSSYMTIHNENGRVSGSYRAPNGSIDVVTSGQEVEGDFHSPRIWVKNDNGNIKARFSGLLPEDDGGSLLALTSFGRVIAAIDFAHLSTKRGSTWQQNVGRRHKIPVRLGTQSSDIVATITNLPPRSAIAFEAEVVDGGITVIAPDQVHAMLDLALPPSGVITIDLGDEKSREYKSLNVDKQPFVDNHWRGPVHGELRYRHYIPGKNLPEAMSSLNLASAQFANLVL</sequence>
<accession>A0ACC2WD84</accession>
<keyword evidence="2" id="KW-1185">Reference proteome</keyword>
<comment type="caution">
    <text evidence="1">The sequence shown here is derived from an EMBL/GenBank/DDBJ whole genome shotgun (WGS) entry which is preliminary data.</text>
</comment>
<protein>
    <submittedName>
        <fullName evidence="1">Uncharacterized protein</fullName>
    </submittedName>
</protein>
<dbReference type="Proteomes" id="UP001230649">
    <property type="component" value="Unassembled WGS sequence"/>
</dbReference>
<name>A0ACC2WD84_9TREE</name>
<gene>
    <name evidence="1" type="ORF">QFC20_003418</name>
</gene>
<evidence type="ECO:0000313" key="2">
    <source>
        <dbReference type="Proteomes" id="UP001230649"/>
    </source>
</evidence>
<evidence type="ECO:0000313" key="1">
    <source>
        <dbReference type="EMBL" id="KAJ9108512.1"/>
    </source>
</evidence>
<proteinExistence type="predicted"/>
<dbReference type="EMBL" id="JASBWS010000031">
    <property type="protein sequence ID" value="KAJ9108512.1"/>
    <property type="molecule type" value="Genomic_DNA"/>
</dbReference>
<organism evidence="1 2">
    <name type="scientific">Naganishia adeliensis</name>
    <dbReference type="NCBI Taxonomy" id="92952"/>
    <lineage>
        <taxon>Eukaryota</taxon>
        <taxon>Fungi</taxon>
        <taxon>Dikarya</taxon>
        <taxon>Basidiomycota</taxon>
        <taxon>Agaricomycotina</taxon>
        <taxon>Tremellomycetes</taxon>
        <taxon>Filobasidiales</taxon>
        <taxon>Filobasidiaceae</taxon>
        <taxon>Naganishia</taxon>
    </lineage>
</organism>